<protein>
    <submittedName>
        <fullName evidence="2">Uncharacterized protein</fullName>
    </submittedName>
</protein>
<dbReference type="EMBL" id="JARJCW010000030">
    <property type="protein sequence ID" value="KAJ7209693.1"/>
    <property type="molecule type" value="Genomic_DNA"/>
</dbReference>
<evidence type="ECO:0000313" key="2">
    <source>
        <dbReference type="EMBL" id="KAJ7209693.1"/>
    </source>
</evidence>
<name>A0AAD6VDB5_9AGAR</name>
<keyword evidence="3" id="KW-1185">Reference proteome</keyword>
<accession>A0AAD6VDB5</accession>
<comment type="caution">
    <text evidence="2">The sequence shown here is derived from an EMBL/GenBank/DDBJ whole genome shotgun (WGS) entry which is preliminary data.</text>
</comment>
<dbReference type="AlphaFoldDB" id="A0AAD6VDB5"/>
<evidence type="ECO:0000313" key="3">
    <source>
        <dbReference type="Proteomes" id="UP001219525"/>
    </source>
</evidence>
<reference evidence="2" key="1">
    <citation type="submission" date="2023-03" db="EMBL/GenBank/DDBJ databases">
        <title>Massive genome expansion in bonnet fungi (Mycena s.s.) driven by repeated elements and novel gene families across ecological guilds.</title>
        <authorList>
            <consortium name="Lawrence Berkeley National Laboratory"/>
            <person name="Harder C.B."/>
            <person name="Miyauchi S."/>
            <person name="Viragh M."/>
            <person name="Kuo A."/>
            <person name="Thoen E."/>
            <person name="Andreopoulos B."/>
            <person name="Lu D."/>
            <person name="Skrede I."/>
            <person name="Drula E."/>
            <person name="Henrissat B."/>
            <person name="Morin E."/>
            <person name="Kohler A."/>
            <person name="Barry K."/>
            <person name="LaButti K."/>
            <person name="Morin E."/>
            <person name="Salamov A."/>
            <person name="Lipzen A."/>
            <person name="Mereny Z."/>
            <person name="Hegedus B."/>
            <person name="Baldrian P."/>
            <person name="Stursova M."/>
            <person name="Weitz H."/>
            <person name="Taylor A."/>
            <person name="Grigoriev I.V."/>
            <person name="Nagy L.G."/>
            <person name="Martin F."/>
            <person name="Kauserud H."/>
        </authorList>
    </citation>
    <scope>NUCLEOTIDE SEQUENCE</scope>
    <source>
        <strain evidence="2">9144</strain>
    </source>
</reference>
<feature type="non-terminal residue" evidence="2">
    <location>
        <position position="1"/>
    </location>
</feature>
<gene>
    <name evidence="2" type="ORF">GGX14DRAFT_631564</name>
</gene>
<evidence type="ECO:0000256" key="1">
    <source>
        <dbReference type="SAM" id="MobiDB-lite"/>
    </source>
</evidence>
<sequence>SLGLETVLTPELIATGELVSALKRVVNVLGSTFDSIGEQTERVASLAPTLKAAEQIKKLRADIAWQIHEHELCALEITNLLNEAVKQTLSEELKAHIHTTVEREVKGRLNVQIPEQLRDQIKSHKRQILEVRRGLHNSEARQYNSAIGPSALNEELRPLLRPLPTGEQSPMFGGVPPTPAATDGEANLGEPTATPSAMFPRDLKALFTLKSEEAETLVKEYGIGDLALPVTPITTEGAGAEPDSHQRNLNKFMAHIGVRRQVPNPRLPRLHIVIPGGEEVAVTTYY</sequence>
<proteinExistence type="predicted"/>
<dbReference type="Proteomes" id="UP001219525">
    <property type="component" value="Unassembled WGS sequence"/>
</dbReference>
<feature type="region of interest" description="Disordered" evidence="1">
    <location>
        <begin position="161"/>
        <end position="196"/>
    </location>
</feature>
<organism evidence="2 3">
    <name type="scientific">Mycena pura</name>
    <dbReference type="NCBI Taxonomy" id="153505"/>
    <lineage>
        <taxon>Eukaryota</taxon>
        <taxon>Fungi</taxon>
        <taxon>Dikarya</taxon>
        <taxon>Basidiomycota</taxon>
        <taxon>Agaricomycotina</taxon>
        <taxon>Agaricomycetes</taxon>
        <taxon>Agaricomycetidae</taxon>
        <taxon>Agaricales</taxon>
        <taxon>Marasmiineae</taxon>
        <taxon>Mycenaceae</taxon>
        <taxon>Mycena</taxon>
    </lineage>
</organism>